<feature type="transmembrane region" description="Helical" evidence="1">
    <location>
        <begin position="84"/>
        <end position="101"/>
    </location>
</feature>
<keyword evidence="1" id="KW-1133">Transmembrane helix</keyword>
<dbReference type="Proteomes" id="UP000252015">
    <property type="component" value="Unassembled WGS sequence"/>
</dbReference>
<accession>A0A375Z311</accession>
<dbReference type="AlphaFoldDB" id="A0A375Z311"/>
<name>A0A375Z311_MYCSH</name>
<evidence type="ECO:0000313" key="3">
    <source>
        <dbReference type="Proteomes" id="UP000252015"/>
    </source>
</evidence>
<protein>
    <submittedName>
        <fullName evidence="2">Uncharacterized protein</fullName>
    </submittedName>
</protein>
<keyword evidence="3" id="KW-1185">Reference proteome</keyword>
<gene>
    <name evidence="2" type="ORF">MSP7336_03745</name>
</gene>
<feature type="transmembrane region" description="Helical" evidence="1">
    <location>
        <begin position="32"/>
        <end position="51"/>
    </location>
</feature>
<evidence type="ECO:0000313" key="2">
    <source>
        <dbReference type="EMBL" id="SRX95476.1"/>
    </source>
</evidence>
<feature type="transmembrane region" description="Helical" evidence="1">
    <location>
        <begin position="107"/>
        <end position="125"/>
    </location>
</feature>
<proteinExistence type="predicted"/>
<keyword evidence="1" id="KW-0472">Membrane</keyword>
<evidence type="ECO:0000256" key="1">
    <source>
        <dbReference type="SAM" id="Phobius"/>
    </source>
</evidence>
<sequence length="131" mass="14269">MLAVMLFDLIFGIFTISSTTAKRWYHRADARRFRIGFVIAHAVIYLIPFAALFHPGWAWALINAGLLIGAAVVIEWAQPDLKGAAALCLTFILAMVNLIWLPLPAALAWLPVLLGVKVLVCFLVPETAGAA</sequence>
<feature type="transmembrane region" description="Helical" evidence="1">
    <location>
        <begin position="6"/>
        <end position="25"/>
    </location>
</feature>
<reference evidence="2 3" key="1">
    <citation type="submission" date="2018-05" db="EMBL/GenBank/DDBJ databases">
        <authorList>
            <consortium name="IHU Genomes"/>
        </authorList>
    </citation>
    <scope>NUCLEOTIDE SEQUENCE [LARGE SCALE GENOMIC DNA]</scope>
    <source>
        <strain evidence="2 3">P7336</strain>
    </source>
</reference>
<organism evidence="2 3">
    <name type="scientific">Mycobacterium shimoidei</name>
    <dbReference type="NCBI Taxonomy" id="29313"/>
    <lineage>
        <taxon>Bacteria</taxon>
        <taxon>Bacillati</taxon>
        <taxon>Actinomycetota</taxon>
        <taxon>Actinomycetes</taxon>
        <taxon>Mycobacteriales</taxon>
        <taxon>Mycobacteriaceae</taxon>
        <taxon>Mycobacterium</taxon>
    </lineage>
</organism>
<dbReference type="EMBL" id="UEGW01000001">
    <property type="protein sequence ID" value="SRX95476.1"/>
    <property type="molecule type" value="Genomic_DNA"/>
</dbReference>
<dbReference type="STRING" id="29313.BHQ16_12940"/>
<feature type="transmembrane region" description="Helical" evidence="1">
    <location>
        <begin position="57"/>
        <end position="77"/>
    </location>
</feature>
<keyword evidence="1" id="KW-0812">Transmembrane</keyword>